<dbReference type="RefSeq" id="WP_218592882.1">
    <property type="nucleotide sequence ID" value="NZ_JADQDE010000001.1"/>
</dbReference>
<organism evidence="2 3">
    <name type="scientific">Pseudonocardia oceani</name>
    <dbReference type="NCBI Taxonomy" id="2792013"/>
    <lineage>
        <taxon>Bacteria</taxon>
        <taxon>Bacillati</taxon>
        <taxon>Actinomycetota</taxon>
        <taxon>Actinomycetes</taxon>
        <taxon>Pseudonocardiales</taxon>
        <taxon>Pseudonocardiaceae</taxon>
        <taxon>Pseudonocardia</taxon>
    </lineage>
</organism>
<evidence type="ECO:0000313" key="2">
    <source>
        <dbReference type="EMBL" id="MBW0130573.1"/>
    </source>
</evidence>
<dbReference type="Proteomes" id="UP000694300">
    <property type="component" value="Unassembled WGS sequence"/>
</dbReference>
<proteinExistence type="predicted"/>
<feature type="domain" description="AB hydrolase-1" evidence="1">
    <location>
        <begin position="28"/>
        <end position="250"/>
    </location>
</feature>
<dbReference type="InterPro" id="IPR000073">
    <property type="entry name" value="AB_hydrolase_1"/>
</dbReference>
<protein>
    <submittedName>
        <fullName evidence="2">Alpha/beta fold hydrolase</fullName>
    </submittedName>
</protein>
<keyword evidence="2" id="KW-0378">Hydrolase</keyword>
<comment type="caution">
    <text evidence="2">The sequence shown here is derived from an EMBL/GenBank/DDBJ whole genome shotgun (WGS) entry which is preliminary data.</text>
</comment>
<reference evidence="2 3" key="1">
    <citation type="submission" date="2020-11" db="EMBL/GenBank/DDBJ databases">
        <title>Pseudonocardia abyssalis sp. nov. and Pseudonocardia oceani sp. nov., description and phylogenomic analysis of two novel actinomycetes isolated from the deep Southern Ocean.</title>
        <authorList>
            <person name="Parra J."/>
        </authorList>
    </citation>
    <scope>NUCLEOTIDE SEQUENCE [LARGE SCALE GENOMIC DNA]</scope>
    <source>
        <strain evidence="3">KRD185</strain>
    </source>
</reference>
<gene>
    <name evidence="2" type="ORF">I4I82_23270</name>
</gene>
<name>A0ABS6UF68_9PSEU</name>
<dbReference type="PANTHER" id="PTHR43798">
    <property type="entry name" value="MONOACYLGLYCEROL LIPASE"/>
    <property type="match status" value="1"/>
</dbReference>
<dbReference type="EMBL" id="JADQDF010000001">
    <property type="protein sequence ID" value="MBW0130573.1"/>
    <property type="molecule type" value="Genomic_DNA"/>
</dbReference>
<dbReference type="InterPro" id="IPR050266">
    <property type="entry name" value="AB_hydrolase_sf"/>
</dbReference>
<sequence length="265" mass="28880">MTAPTTETVPLRHCSFEASVKVAGSGSPVVYLHTAGGPRWDAFLDAIAEHHTVYAPDHPGTGDTRRESIHDVDTLWDLILIYDELLDGLGLDSVPVIGSSFGGMMACELAALRPDRVSDLVLIDPIGLWRDDEPVAPYMMMSQADLVATLFSNLDAAPVQDFLTLPSDPKDIAVAMADSIWALGATGKFVWPIPDKGLKKRLHRITARTLILWGEDDKLISSTYAHDFQVAIAGSRVEIVPGSGHVPQWEQLDTVVPLVLDHLRD</sequence>
<dbReference type="GO" id="GO:0016787">
    <property type="term" value="F:hydrolase activity"/>
    <property type="evidence" value="ECO:0007669"/>
    <property type="project" value="UniProtKB-KW"/>
</dbReference>
<dbReference type="Pfam" id="PF00561">
    <property type="entry name" value="Abhydrolase_1"/>
    <property type="match status" value="1"/>
</dbReference>
<keyword evidence="3" id="KW-1185">Reference proteome</keyword>
<evidence type="ECO:0000313" key="3">
    <source>
        <dbReference type="Proteomes" id="UP000694300"/>
    </source>
</evidence>
<evidence type="ECO:0000259" key="1">
    <source>
        <dbReference type="Pfam" id="PF00561"/>
    </source>
</evidence>
<accession>A0ABS6UF68</accession>